<keyword evidence="2" id="KW-0472">Membrane</keyword>
<comment type="caution">
    <text evidence="3">The sequence shown here is derived from an EMBL/GenBank/DDBJ whole genome shotgun (WGS) entry which is preliminary data.</text>
</comment>
<feature type="transmembrane region" description="Helical" evidence="2">
    <location>
        <begin position="12"/>
        <end position="35"/>
    </location>
</feature>
<dbReference type="RefSeq" id="WP_344884096.1">
    <property type="nucleotide sequence ID" value="NZ_BAABCJ010000005.1"/>
</dbReference>
<dbReference type="EMBL" id="BAABCJ010000005">
    <property type="protein sequence ID" value="GAA3707183.1"/>
    <property type="molecule type" value="Genomic_DNA"/>
</dbReference>
<proteinExistence type="predicted"/>
<gene>
    <name evidence="3" type="ORF">GCM10022377_21130</name>
</gene>
<feature type="compositionally biased region" description="Polar residues" evidence="1">
    <location>
        <begin position="76"/>
        <end position="85"/>
    </location>
</feature>
<evidence type="ECO:0000313" key="3">
    <source>
        <dbReference type="EMBL" id="GAA3707183.1"/>
    </source>
</evidence>
<evidence type="ECO:0000256" key="1">
    <source>
        <dbReference type="SAM" id="MobiDB-lite"/>
    </source>
</evidence>
<protein>
    <submittedName>
        <fullName evidence="3">Uncharacterized protein</fullName>
    </submittedName>
</protein>
<feature type="region of interest" description="Disordered" evidence="1">
    <location>
        <begin position="72"/>
        <end position="108"/>
    </location>
</feature>
<name>A0ABP7DP94_9MICC</name>
<keyword evidence="4" id="KW-1185">Reference proteome</keyword>
<reference evidence="4" key="1">
    <citation type="journal article" date="2019" name="Int. J. Syst. Evol. Microbiol.">
        <title>The Global Catalogue of Microorganisms (GCM) 10K type strain sequencing project: providing services to taxonomists for standard genome sequencing and annotation.</title>
        <authorList>
            <consortium name="The Broad Institute Genomics Platform"/>
            <consortium name="The Broad Institute Genome Sequencing Center for Infectious Disease"/>
            <person name="Wu L."/>
            <person name="Ma J."/>
        </authorList>
    </citation>
    <scope>NUCLEOTIDE SEQUENCE [LARGE SCALE GENOMIC DNA]</scope>
    <source>
        <strain evidence="4">JCM 16961</strain>
    </source>
</reference>
<keyword evidence="2" id="KW-0812">Transmembrane</keyword>
<accession>A0ABP7DP94</accession>
<organism evidence="3 4">
    <name type="scientific">Zhihengliuella alba</name>
    <dbReference type="NCBI Taxonomy" id="547018"/>
    <lineage>
        <taxon>Bacteria</taxon>
        <taxon>Bacillati</taxon>
        <taxon>Actinomycetota</taxon>
        <taxon>Actinomycetes</taxon>
        <taxon>Micrococcales</taxon>
        <taxon>Micrococcaceae</taxon>
        <taxon>Zhihengliuella</taxon>
    </lineage>
</organism>
<feature type="compositionally biased region" description="Basic and acidic residues" evidence="1">
    <location>
        <begin position="88"/>
        <end position="108"/>
    </location>
</feature>
<feature type="transmembrane region" description="Helical" evidence="2">
    <location>
        <begin position="47"/>
        <end position="67"/>
    </location>
</feature>
<sequence>MANKPKAPWQQGIKAPLVFSLVMALIAGAVATFAAAGGTDNGLRLDIGLIAFGVAFIVSLVVISLMIMAGRENDTDLGTGSGVNRSSKHPDRRAADKRGGEYGQKKGH</sequence>
<dbReference type="Proteomes" id="UP001501536">
    <property type="component" value="Unassembled WGS sequence"/>
</dbReference>
<evidence type="ECO:0000256" key="2">
    <source>
        <dbReference type="SAM" id="Phobius"/>
    </source>
</evidence>
<evidence type="ECO:0000313" key="4">
    <source>
        <dbReference type="Proteomes" id="UP001501536"/>
    </source>
</evidence>
<keyword evidence="2" id="KW-1133">Transmembrane helix</keyword>